<evidence type="ECO:0000256" key="3">
    <source>
        <dbReference type="ARBA" id="ARBA00022692"/>
    </source>
</evidence>
<keyword evidence="3 6" id="KW-0812">Transmembrane</keyword>
<feature type="transmembrane region" description="Helical" evidence="6">
    <location>
        <begin position="35"/>
        <end position="56"/>
    </location>
</feature>
<evidence type="ECO:0000256" key="5">
    <source>
        <dbReference type="ARBA" id="ARBA00023136"/>
    </source>
</evidence>
<protein>
    <recommendedName>
        <fullName evidence="7">Cytochrome C biogenesis protein transmembrane domain-containing protein</fullName>
    </recommendedName>
</protein>
<feature type="transmembrane region" description="Helical" evidence="6">
    <location>
        <begin position="213"/>
        <end position="237"/>
    </location>
</feature>
<dbReference type="EMBL" id="JACQXR010000039">
    <property type="protein sequence ID" value="MBI4726253.1"/>
    <property type="molecule type" value="Genomic_DNA"/>
</dbReference>
<comment type="caution">
    <text evidence="8">The sequence shown here is derived from an EMBL/GenBank/DDBJ whole genome shotgun (WGS) entry which is preliminary data.</text>
</comment>
<gene>
    <name evidence="8" type="ORF">HY768_03340</name>
</gene>
<keyword evidence="5 6" id="KW-0472">Membrane</keyword>
<reference evidence="8" key="1">
    <citation type="submission" date="2020-07" db="EMBL/GenBank/DDBJ databases">
        <title>Huge and variable diversity of episymbiotic CPR bacteria and DPANN archaea in groundwater ecosystems.</title>
        <authorList>
            <person name="He C.Y."/>
            <person name="Keren R."/>
            <person name="Whittaker M."/>
            <person name="Farag I.F."/>
            <person name="Doudna J."/>
            <person name="Cate J.H.D."/>
            <person name="Banfield J.F."/>
        </authorList>
    </citation>
    <scope>NUCLEOTIDE SEQUENCE</scope>
    <source>
        <strain evidence="8">NC_groundwater_1520_Pr4_B-0.1um_53_5</strain>
    </source>
</reference>
<dbReference type="Pfam" id="PF02683">
    <property type="entry name" value="DsbD_TM"/>
    <property type="match status" value="1"/>
</dbReference>
<dbReference type="PANTHER" id="PTHR31272:SF6">
    <property type="entry name" value="CYTOCHROME C-TYPE BIOGENESIS CCDA-LIKE CHLOROPLASTIC PROTEIN"/>
    <property type="match status" value="1"/>
</dbReference>
<evidence type="ECO:0000256" key="4">
    <source>
        <dbReference type="ARBA" id="ARBA00022989"/>
    </source>
</evidence>
<dbReference type="InterPro" id="IPR051790">
    <property type="entry name" value="Cytochrome_c-biogenesis_DsbD"/>
</dbReference>
<sequence length="387" mass="39936">MNNMELETNDSVAPQTDTTCGPGCDYAKPAGNSRIKVAVTVVALLAVAGIVGYKLLGPRQTVAKPATEAFAPAPGAAADTVLPEKTVPAKQAVASPPEYSKIAPQITLPGLIVMSKGRGIAGVQGDITEDKILQAYVASSRAGRVRAFIFRVQLMLQWATTALQSASMGPAALPLSFFLGLVSAIGSACCTLPAMGMLVAYSGTRQDVDRRSAFTSSVWFLIGTTLALIVLGLVAGLVGQAAQAFLGRYWKLFAGVVAILVGLATLQLFAFRLPGLTRKEDTPSTSGKKMGAALGGLFLGGGVGACSLPCNPGIFIVIGASLLMGRILWGMALMTAFAVGFSLPLSAILFGVSFGKASIKAQKVDSAIRTVAGILLICAGFYLLVTF</sequence>
<evidence type="ECO:0000256" key="6">
    <source>
        <dbReference type="SAM" id="Phobius"/>
    </source>
</evidence>
<name>A0A933IAA9_UNCT6</name>
<accession>A0A933IAA9</accession>
<dbReference type="InterPro" id="IPR003834">
    <property type="entry name" value="Cyt_c_assmbl_TM_dom"/>
</dbReference>
<feature type="transmembrane region" description="Helical" evidence="6">
    <location>
        <begin position="178"/>
        <end position="201"/>
    </location>
</feature>
<feature type="transmembrane region" description="Helical" evidence="6">
    <location>
        <begin position="366"/>
        <end position="385"/>
    </location>
</feature>
<comment type="similarity">
    <text evidence="2">Belongs to the DsbD family.</text>
</comment>
<feature type="transmembrane region" description="Helical" evidence="6">
    <location>
        <begin position="148"/>
        <end position="166"/>
    </location>
</feature>
<feature type="domain" description="Cytochrome C biogenesis protein transmembrane" evidence="7">
    <location>
        <begin position="174"/>
        <end position="384"/>
    </location>
</feature>
<evidence type="ECO:0000259" key="7">
    <source>
        <dbReference type="Pfam" id="PF02683"/>
    </source>
</evidence>
<dbReference type="GO" id="GO:0016020">
    <property type="term" value="C:membrane"/>
    <property type="evidence" value="ECO:0007669"/>
    <property type="project" value="UniProtKB-SubCell"/>
</dbReference>
<feature type="transmembrane region" description="Helical" evidence="6">
    <location>
        <begin position="292"/>
        <end position="321"/>
    </location>
</feature>
<proteinExistence type="inferred from homology"/>
<keyword evidence="4 6" id="KW-1133">Transmembrane helix</keyword>
<evidence type="ECO:0000256" key="1">
    <source>
        <dbReference type="ARBA" id="ARBA00004141"/>
    </source>
</evidence>
<evidence type="ECO:0000313" key="8">
    <source>
        <dbReference type="EMBL" id="MBI4726253.1"/>
    </source>
</evidence>
<feature type="transmembrane region" description="Helical" evidence="6">
    <location>
        <begin position="249"/>
        <end position="271"/>
    </location>
</feature>
<feature type="transmembrane region" description="Helical" evidence="6">
    <location>
        <begin position="327"/>
        <end position="354"/>
    </location>
</feature>
<dbReference type="PANTHER" id="PTHR31272">
    <property type="entry name" value="CYTOCHROME C-TYPE BIOGENESIS PROTEIN HI_1454-RELATED"/>
    <property type="match status" value="1"/>
</dbReference>
<comment type="subcellular location">
    <subcellularLocation>
        <location evidence="1">Membrane</location>
        <topology evidence="1">Multi-pass membrane protein</topology>
    </subcellularLocation>
</comment>
<evidence type="ECO:0000256" key="2">
    <source>
        <dbReference type="ARBA" id="ARBA00006143"/>
    </source>
</evidence>
<evidence type="ECO:0000313" key="9">
    <source>
        <dbReference type="Proteomes" id="UP000736328"/>
    </source>
</evidence>
<dbReference type="Proteomes" id="UP000736328">
    <property type="component" value="Unassembled WGS sequence"/>
</dbReference>
<organism evidence="8 9">
    <name type="scientific">candidate division TA06 bacterium</name>
    <dbReference type="NCBI Taxonomy" id="2250710"/>
    <lineage>
        <taxon>Bacteria</taxon>
        <taxon>Bacteria division TA06</taxon>
    </lineage>
</organism>
<dbReference type="AlphaFoldDB" id="A0A933IAA9"/>
<dbReference type="GO" id="GO:0017004">
    <property type="term" value="P:cytochrome complex assembly"/>
    <property type="evidence" value="ECO:0007669"/>
    <property type="project" value="InterPro"/>
</dbReference>